<dbReference type="Proteomes" id="UP000194236">
    <property type="component" value="Unassembled WGS sequence"/>
</dbReference>
<feature type="non-terminal residue" evidence="5">
    <location>
        <position position="279"/>
    </location>
</feature>
<protein>
    <submittedName>
        <fullName evidence="5">Uncharacterized protein</fullName>
    </submittedName>
</protein>
<dbReference type="InterPro" id="IPR055098">
    <property type="entry name" value="Ig_NUP210_3rd"/>
</dbReference>
<reference evidence="5 6" key="1">
    <citation type="submission" date="2017-03" db="EMBL/GenBank/DDBJ databases">
        <title>Genome Survey of Euroglyphus maynei.</title>
        <authorList>
            <person name="Arlian L.G."/>
            <person name="Morgan M.S."/>
            <person name="Rider S.D."/>
        </authorList>
    </citation>
    <scope>NUCLEOTIDE SEQUENCE [LARGE SCALE GENOMIC DNA]</scope>
    <source>
        <strain evidence="5">Arlian Lab</strain>
        <tissue evidence="5">Whole body</tissue>
    </source>
</reference>
<evidence type="ECO:0000313" key="5">
    <source>
        <dbReference type="EMBL" id="OTF73710.1"/>
    </source>
</evidence>
<name>A0A1Y3AYV0_EURMA</name>
<dbReference type="InterPro" id="IPR045197">
    <property type="entry name" value="NUP210-like"/>
</dbReference>
<dbReference type="Pfam" id="PF22969">
    <property type="entry name" value="Ig_NUP210_2nd"/>
    <property type="match status" value="1"/>
</dbReference>
<dbReference type="Pfam" id="PF22967">
    <property type="entry name" value="Ig_NUP210_1st"/>
    <property type="match status" value="1"/>
</dbReference>
<dbReference type="PANTHER" id="PTHR23019">
    <property type="entry name" value="NUCLEAR PORE MEMBRANE GLYCOPROTEIN GP210-RELATED"/>
    <property type="match status" value="1"/>
</dbReference>
<dbReference type="InterPro" id="IPR055097">
    <property type="entry name" value="Ig_NUP210_2nd"/>
</dbReference>
<feature type="domain" description="NUP210 Ig-like" evidence="4">
    <location>
        <begin position="124"/>
        <end position="224"/>
    </location>
</feature>
<keyword evidence="6" id="KW-1185">Reference proteome</keyword>
<feature type="domain" description="NUP210 Ig-like" evidence="2">
    <location>
        <begin position="233"/>
        <end position="278"/>
    </location>
</feature>
<dbReference type="Pfam" id="PF22963">
    <property type="entry name" value="Ig_NUP210_3rd"/>
    <property type="match status" value="1"/>
</dbReference>
<feature type="chain" id="PRO_5012033940" evidence="1">
    <location>
        <begin position="17"/>
        <end position="279"/>
    </location>
</feature>
<evidence type="ECO:0000259" key="2">
    <source>
        <dbReference type="Pfam" id="PF22963"/>
    </source>
</evidence>
<dbReference type="GO" id="GO:0005643">
    <property type="term" value="C:nuclear pore"/>
    <property type="evidence" value="ECO:0007669"/>
    <property type="project" value="TreeGrafter"/>
</dbReference>
<keyword evidence="1" id="KW-0732">Signal</keyword>
<dbReference type="EMBL" id="MUJZ01050464">
    <property type="protein sequence ID" value="OTF73710.1"/>
    <property type="molecule type" value="Genomic_DNA"/>
</dbReference>
<evidence type="ECO:0000256" key="1">
    <source>
        <dbReference type="SAM" id="SignalP"/>
    </source>
</evidence>
<dbReference type="AlphaFoldDB" id="A0A1Y3AYV0"/>
<dbReference type="OrthoDB" id="361283at2759"/>
<accession>A0A1Y3AYV0</accession>
<feature type="signal peptide" evidence="1">
    <location>
        <begin position="1"/>
        <end position="16"/>
    </location>
</feature>
<dbReference type="PANTHER" id="PTHR23019:SF0">
    <property type="entry name" value="NUCLEAR PORE MEMBRANE GLYCOPROTEIN 210"/>
    <property type="match status" value="1"/>
</dbReference>
<organism evidence="5 6">
    <name type="scientific">Euroglyphus maynei</name>
    <name type="common">Mayne's house dust mite</name>
    <dbReference type="NCBI Taxonomy" id="6958"/>
    <lineage>
        <taxon>Eukaryota</taxon>
        <taxon>Metazoa</taxon>
        <taxon>Ecdysozoa</taxon>
        <taxon>Arthropoda</taxon>
        <taxon>Chelicerata</taxon>
        <taxon>Arachnida</taxon>
        <taxon>Acari</taxon>
        <taxon>Acariformes</taxon>
        <taxon>Sarcoptiformes</taxon>
        <taxon>Astigmata</taxon>
        <taxon>Psoroptidia</taxon>
        <taxon>Analgoidea</taxon>
        <taxon>Pyroglyphidae</taxon>
        <taxon>Pyroglyphinae</taxon>
        <taxon>Euroglyphus</taxon>
    </lineage>
</organism>
<evidence type="ECO:0000259" key="4">
    <source>
        <dbReference type="Pfam" id="PF22969"/>
    </source>
</evidence>
<comment type="caution">
    <text evidence="5">The sequence shown here is derived from an EMBL/GenBank/DDBJ whole genome shotgun (WGS) entry which is preliminary data.</text>
</comment>
<dbReference type="InterPro" id="IPR055096">
    <property type="entry name" value="Ig_NUP210_1st"/>
</dbReference>
<evidence type="ECO:0000259" key="3">
    <source>
        <dbReference type="Pfam" id="PF22967"/>
    </source>
</evidence>
<proteinExistence type="predicted"/>
<gene>
    <name evidence="5" type="ORF">BLA29_007450</name>
</gene>
<evidence type="ECO:0000313" key="6">
    <source>
        <dbReference type="Proteomes" id="UP000194236"/>
    </source>
</evidence>
<sequence>MIRLTIIFCLIIQIYCITDKINERRILLPYNDGIPTNFTLETFGDENACYKWSSSRSDIASVKPLPDSTTSIATLSCSKRALVTVVSRIPKHQSTVITAHDLKTNLQIRCDVEVDAISRITIQTTTKEIVYGELPETIRVFAYSDKNDIFTSIGGVSFDWNLIPSDVIRYRPWSTSSYASPDFVEYWESRGRKSSMILVEGVKTGSAKIRATINDNESMNKVEPAEINIHVVANLLLLPSNDVFMVPGSTIHFRAEISKQGPRVSLQFPNQQYYLEVYD</sequence>
<feature type="domain" description="NUP210 Ig-like" evidence="3">
    <location>
        <begin position="19"/>
        <end position="115"/>
    </location>
</feature>